<evidence type="ECO:0000313" key="3">
    <source>
        <dbReference type="Proteomes" id="UP000506160"/>
    </source>
</evidence>
<protein>
    <recommendedName>
        <fullName evidence="4">Type VI secretion protein</fullName>
    </recommendedName>
</protein>
<reference evidence="2 3" key="1">
    <citation type="journal article" date="2014" name="Appl. Environ. Microbiol.">
        <title>Genomic features of a bumble bee symbiont reflect its host environment.</title>
        <authorList>
            <person name="Martinson V.G."/>
            <person name="Magoc T."/>
            <person name="Koch H."/>
            <person name="Salzberg S.L."/>
            <person name="Moran N.A."/>
        </authorList>
    </citation>
    <scope>NUCLEOTIDE SEQUENCE [LARGE SCALE GENOMIC DNA]</scope>
    <source>
        <strain evidence="2 3">Bimp</strain>
    </source>
</reference>
<dbReference type="EMBL" id="AWGA01000075">
    <property type="protein sequence ID" value="TEA26503.1"/>
    <property type="molecule type" value="Genomic_DNA"/>
</dbReference>
<comment type="caution">
    <text evidence="2">The sequence shown here is derived from an EMBL/GenBank/DDBJ whole genome shotgun (WGS) entry which is preliminary data.</text>
</comment>
<keyword evidence="1" id="KW-0472">Membrane</keyword>
<evidence type="ECO:0008006" key="4">
    <source>
        <dbReference type="Google" id="ProtNLM"/>
    </source>
</evidence>
<name>A0AB94IAS2_9GAMM</name>
<dbReference type="RefSeq" id="WP_024496682.1">
    <property type="nucleotide sequence ID" value="NZ_AWGA01000075.1"/>
</dbReference>
<gene>
    <name evidence="2" type="ORF">O970_08505</name>
</gene>
<keyword evidence="1" id="KW-0812">Transmembrane</keyword>
<dbReference type="Proteomes" id="UP000506160">
    <property type="component" value="Unassembled WGS sequence"/>
</dbReference>
<keyword evidence="3" id="KW-1185">Reference proteome</keyword>
<proteinExistence type="predicted"/>
<dbReference type="AlphaFoldDB" id="A0AB94IAS2"/>
<sequence>MWTKPKIEPLPELEPIKIRHWLIIGLITLVAITLLGFILLPRRYQENYPLLILFICGCTLMMTGVLFSIRLFMYGIQQEKNKIWYEETQYLHQQWQNWAMQSLAILDSVIILPDNLSNLVDSIVNNAQSLPIDYTKINQFENTDDTFYFNCFDEIFANIAGNLNKFEQHLKLIIWLDSYDNPTVLEQAIYQAANKWQLKQKIELNPYPIHTGNALIINQLIDDNQPALYLIISNNAQSQTSSAFISALLMVNTQLLSTMDEIKPQSYLLRSMLTTPSEYEAAIQQMLDIQPAFNNTTQCWHSQIDGEALNQLTMVLAKNDIVTTTPLVRHDIDGYFGIPNEEMTYWLLLALTSQLCKKNGQHHLVATQLRSNRVLSLLCPEVKNKLKRGAV</sequence>
<keyword evidence="1" id="KW-1133">Transmembrane helix</keyword>
<evidence type="ECO:0000256" key="1">
    <source>
        <dbReference type="SAM" id="Phobius"/>
    </source>
</evidence>
<accession>A0AB94IAS2</accession>
<feature type="transmembrane region" description="Helical" evidence="1">
    <location>
        <begin position="21"/>
        <end position="40"/>
    </location>
</feature>
<evidence type="ECO:0000313" key="2">
    <source>
        <dbReference type="EMBL" id="TEA26503.1"/>
    </source>
</evidence>
<feature type="transmembrane region" description="Helical" evidence="1">
    <location>
        <begin position="52"/>
        <end position="73"/>
    </location>
</feature>
<organism evidence="2 3">
    <name type="scientific">Candidatus Schmidhempelia bombi str. Bimp</name>
    <dbReference type="NCBI Taxonomy" id="1387197"/>
    <lineage>
        <taxon>Bacteria</taxon>
        <taxon>Pseudomonadati</taxon>
        <taxon>Pseudomonadota</taxon>
        <taxon>Gammaproteobacteria</taxon>
        <taxon>Orbales</taxon>
        <taxon>Orbaceae</taxon>
        <taxon>Candidatus Schmidhempelia</taxon>
    </lineage>
</organism>